<gene>
    <name evidence="3" type="ORF">PECAL_2P16350</name>
</gene>
<sequence length="872" mass="92868">MVASPDRTTLNAGMTTGTMSLAYPERIPKARLEATLLNRELDDTLFDARTRQTKSTDSWLTAAQDRTVDELLRPEPRPEVSQVPLELPAIDQLPPGGHGACYTITLDSGEKAMDECLGGLLSQTRAKASRLRQALRRALAREDSLTIENEKLRDANMRATLSTEKGEPALIARRKLKAARDVLRDLPEASHALKHLAGLRKDVDELARERDAALKAQRAAEARALDNEKRATDALAEVHLVGGRLDRAKRELAARARAGAAGPAILSAAVSAALTEEEAVPVLLAAPGDAGDALRALRDRLTSMRGPRAPRCVGRPLAPAPAEGFGDAPPEHAVHLAGEGGDAAADAVVAAHDLVRALGAAEAISVDWAAKAPGDSGDAFLDAAERLVRAGVLKDPGLDEARALPAGRERWHAILQGVHPAAGALAAVEFDDASPAAQRLHRACLLGCLLLAATPDACRALEDRAASKRAPPPAIAKQPVTTVGGYISELHVDLEEMEPLDDVTADIAAIVDAAVAGTIKGRSLAHVARKFLCRRHASRAKADEELCSLALGVDALASESALPRLFARLAGVPRGLLEKRHAFDDRAVKNALVASAAHDPLAADGAYAFLLEAVGTIVPPGKTKAWLGAAEPRLVELAAVLAAAPALYEREVIARSKLYPSAENAATPELPFFLQLSSVLQERASTVEADPVSAALRVSVVDALEALVAQWPVCVAWVAHQTRRRAARDLQRVHRGGMGRTRVADLKRQRAHDDFERRVRTEFRKLDTKKDGLFSPDIFAHMVKATTGGDADAALDAYDRAVDASRRARAADAQRRRDDGGDVESDDEDEDALVVGEVVAVLAQTDSGASVPQAYAQLPIVTERQHRIWGSG</sequence>
<organism evidence="3 4">
    <name type="scientific">Pelagomonas calceolata</name>
    <dbReference type="NCBI Taxonomy" id="35677"/>
    <lineage>
        <taxon>Eukaryota</taxon>
        <taxon>Sar</taxon>
        <taxon>Stramenopiles</taxon>
        <taxon>Ochrophyta</taxon>
        <taxon>Pelagophyceae</taxon>
        <taxon>Pelagomonadales</taxon>
        <taxon>Pelagomonadaceae</taxon>
        <taxon>Pelagomonas</taxon>
    </lineage>
</organism>
<name>A0A8J2SJ47_9STRA</name>
<dbReference type="AlphaFoldDB" id="A0A8J2SJ47"/>
<keyword evidence="4" id="KW-1185">Reference proteome</keyword>
<evidence type="ECO:0008006" key="5">
    <source>
        <dbReference type="Google" id="ProtNLM"/>
    </source>
</evidence>
<dbReference type="OrthoDB" id="10680828at2759"/>
<accession>A0A8J2SJ47</accession>
<proteinExistence type="predicted"/>
<feature type="coiled-coil region" evidence="1">
    <location>
        <begin position="121"/>
        <end position="155"/>
    </location>
</feature>
<dbReference type="EMBL" id="CAKKNE010000002">
    <property type="protein sequence ID" value="CAH0368566.1"/>
    <property type="molecule type" value="Genomic_DNA"/>
</dbReference>
<comment type="caution">
    <text evidence="3">The sequence shown here is derived from an EMBL/GenBank/DDBJ whole genome shotgun (WGS) entry which is preliminary data.</text>
</comment>
<feature type="region of interest" description="Disordered" evidence="2">
    <location>
        <begin position="806"/>
        <end position="830"/>
    </location>
</feature>
<feature type="coiled-coil region" evidence="1">
    <location>
        <begin position="196"/>
        <end position="223"/>
    </location>
</feature>
<evidence type="ECO:0000313" key="3">
    <source>
        <dbReference type="EMBL" id="CAH0368566.1"/>
    </source>
</evidence>
<evidence type="ECO:0000313" key="4">
    <source>
        <dbReference type="Proteomes" id="UP000789595"/>
    </source>
</evidence>
<dbReference type="Proteomes" id="UP000789595">
    <property type="component" value="Unassembled WGS sequence"/>
</dbReference>
<protein>
    <recommendedName>
        <fullName evidence="5">EF-hand domain-containing protein</fullName>
    </recommendedName>
</protein>
<keyword evidence="1" id="KW-0175">Coiled coil</keyword>
<evidence type="ECO:0000256" key="1">
    <source>
        <dbReference type="SAM" id="Coils"/>
    </source>
</evidence>
<dbReference type="PROSITE" id="PS50096">
    <property type="entry name" value="IQ"/>
    <property type="match status" value="1"/>
</dbReference>
<reference evidence="3" key="1">
    <citation type="submission" date="2021-11" db="EMBL/GenBank/DDBJ databases">
        <authorList>
            <consortium name="Genoscope - CEA"/>
            <person name="William W."/>
        </authorList>
    </citation>
    <scope>NUCLEOTIDE SEQUENCE</scope>
</reference>
<evidence type="ECO:0000256" key="2">
    <source>
        <dbReference type="SAM" id="MobiDB-lite"/>
    </source>
</evidence>
<feature type="compositionally biased region" description="Basic and acidic residues" evidence="2">
    <location>
        <begin position="806"/>
        <end position="820"/>
    </location>
</feature>
<feature type="compositionally biased region" description="Acidic residues" evidence="2">
    <location>
        <begin position="821"/>
        <end position="830"/>
    </location>
</feature>